<dbReference type="PROSITE" id="PS50195">
    <property type="entry name" value="PX"/>
    <property type="match status" value="1"/>
</dbReference>
<dbReference type="EMBL" id="LT550334">
    <property type="protein sequence ID" value="SAL95575.1"/>
    <property type="molecule type" value="Genomic_DNA"/>
</dbReference>
<feature type="region of interest" description="Disordered" evidence="1">
    <location>
        <begin position="240"/>
        <end position="294"/>
    </location>
</feature>
<dbReference type="Pfam" id="PF12828">
    <property type="entry name" value="PXB"/>
    <property type="match status" value="1"/>
</dbReference>
<dbReference type="Gene3D" id="3.30.1520.10">
    <property type="entry name" value="Phox-like domain"/>
    <property type="match status" value="1"/>
</dbReference>
<dbReference type="Pfam" id="PF00787">
    <property type="entry name" value="PX"/>
    <property type="match status" value="1"/>
</dbReference>
<dbReference type="PANTHER" id="PTHR47185">
    <property type="entry name" value="PX DOMAIN-CONTAINING PROTEIN YPR097W"/>
    <property type="match status" value="1"/>
</dbReference>
<keyword evidence="4" id="KW-1185">Reference proteome</keyword>
<dbReference type="InterPro" id="IPR036871">
    <property type="entry name" value="PX_dom_sf"/>
</dbReference>
<dbReference type="SUPFAM" id="SSF64268">
    <property type="entry name" value="PX domain"/>
    <property type="match status" value="1"/>
</dbReference>
<evidence type="ECO:0000259" key="2">
    <source>
        <dbReference type="PROSITE" id="PS50195"/>
    </source>
</evidence>
<dbReference type="InterPro" id="IPR001683">
    <property type="entry name" value="PX_dom"/>
</dbReference>
<dbReference type="CDD" id="cd06869">
    <property type="entry name" value="PX_UP2_fungi"/>
    <property type="match status" value="1"/>
</dbReference>
<organism evidence="3">
    <name type="scientific">Absidia glauca</name>
    <name type="common">Pin mould</name>
    <dbReference type="NCBI Taxonomy" id="4829"/>
    <lineage>
        <taxon>Eukaryota</taxon>
        <taxon>Fungi</taxon>
        <taxon>Fungi incertae sedis</taxon>
        <taxon>Mucoromycota</taxon>
        <taxon>Mucoromycotina</taxon>
        <taxon>Mucoromycetes</taxon>
        <taxon>Mucorales</taxon>
        <taxon>Cunninghamellaceae</taxon>
        <taxon>Absidia</taxon>
    </lineage>
</organism>
<dbReference type="STRING" id="4829.A0A163IVN1"/>
<dbReference type="InterPro" id="IPR024555">
    <property type="entry name" value="PX-associated"/>
</dbReference>
<evidence type="ECO:0000256" key="1">
    <source>
        <dbReference type="SAM" id="MobiDB-lite"/>
    </source>
</evidence>
<evidence type="ECO:0000313" key="3">
    <source>
        <dbReference type="EMBL" id="SAL95575.1"/>
    </source>
</evidence>
<dbReference type="InParanoid" id="A0A163IVN1"/>
<protein>
    <recommendedName>
        <fullName evidence="2">PX domain-containing protein</fullName>
    </recommendedName>
</protein>
<dbReference type="Pfam" id="PF12825">
    <property type="entry name" value="DUF3818"/>
    <property type="match status" value="1"/>
</dbReference>
<dbReference type="Proteomes" id="UP000078561">
    <property type="component" value="Unassembled WGS sequence"/>
</dbReference>
<feature type="domain" description="PX" evidence="2">
    <location>
        <begin position="179"/>
        <end position="334"/>
    </location>
</feature>
<accession>A0A163IVN1</accession>
<name>A0A163IVN1_ABSGL</name>
<dbReference type="FunCoup" id="A0A163IVN1">
    <property type="interactions" value="22"/>
</dbReference>
<dbReference type="OMA" id="MGWLEGI"/>
<gene>
    <name evidence="3" type="primary">ABSGL_00904.1 scaffold 958</name>
</gene>
<dbReference type="AlphaFoldDB" id="A0A163IVN1"/>
<dbReference type="PANTHER" id="PTHR47185:SF1">
    <property type="entry name" value="PX DOMAIN-CONTAINING PROTEIN YPR097W"/>
    <property type="match status" value="1"/>
</dbReference>
<sequence>MTLTPTQAHYLKKELVTLQLQKELEGLKKTPNLSELFATSDSTQYPFLRYLFQTFVVDFPLLKKEGNDAHAEFWTKCQSFLDEFRKLKLDTHVPKNKSASQRRILLYKMEKMFVIALCAAIKTDQDQQYIKDTHEQQQQQDHQPTLPAETDLSKEAESKLTMYENDEAYLKWMGQGLDINVVGVRDIVEKRTLREKVHAEFLVQTAVKDNTTVVVARRHGDFRQLHDDLQVAFPTLEIPSVPGKARDSSYAGNQHQDDTDEHDNEPTKRSSFSSSASSLLSSSKSPPKPAPSSSLYREKDRILLRVFLHQIASQSRLAKSDIFESFLTANPISVTEKEQQDINRRLAMDQIRADEEKRFREKVDAQMDQLNDLLAMLKEQVVRPGGLLEIFDIIKATDNIQDLPDSLRKAFEWGRINFAFVLHTQFLTSDRAIENTANLKRTHSLMPYRAIAQILKVSNPFIMVKGILDLFLAQPFGGRSLFQRIILINMHDQAKELQKNITDLEKQIGDQSLCDKIRNATETPLPEGVRLGVDTPLAETLALLQNPDIAPALTADQIRRVALVHQNKESKQLVTHLNSLWKLYGRQREQDLMMALVFQGVTGELIKDLFAIFYQPLAQVYKSANIADSVNDLSAFLDDLIKLLDSLDVANVTNTAQPFVDLVQRHEQKFYRFVHDVHAQDKTHLFDDLLRYIDHVSSFALHGFKGDATLDLQSLVEASSVADQQLGDEIDRVCHYNQQRKELHAARQRAKLAQTMEGETQATQDILDFLPESGSALAPLLQDMAELDMEDDDDEEDDDEEDIDGGRKGALAHELLLTPPTLTVLPELVPLFADQVAYMMNNQSPKQ</sequence>
<dbReference type="SMART" id="SM00312">
    <property type="entry name" value="PX"/>
    <property type="match status" value="1"/>
</dbReference>
<feature type="compositionally biased region" description="Low complexity" evidence="1">
    <location>
        <begin position="270"/>
        <end position="285"/>
    </location>
</feature>
<dbReference type="InterPro" id="IPR047168">
    <property type="entry name" value="LEC1-like"/>
</dbReference>
<dbReference type="OrthoDB" id="2117459at2759"/>
<dbReference type="InterPro" id="IPR024554">
    <property type="entry name" value="LEC1-like_C"/>
</dbReference>
<dbReference type="GO" id="GO:0035091">
    <property type="term" value="F:phosphatidylinositol binding"/>
    <property type="evidence" value="ECO:0007669"/>
    <property type="project" value="InterPro"/>
</dbReference>
<proteinExistence type="predicted"/>
<reference evidence="3" key="1">
    <citation type="submission" date="2016-04" db="EMBL/GenBank/DDBJ databases">
        <authorList>
            <person name="Evans L.H."/>
            <person name="Alamgir A."/>
            <person name="Owens N."/>
            <person name="Weber N.D."/>
            <person name="Virtaneva K."/>
            <person name="Barbian K."/>
            <person name="Babar A."/>
            <person name="Rosenke K."/>
        </authorList>
    </citation>
    <scope>NUCLEOTIDE SEQUENCE [LARGE SCALE GENOMIC DNA]</scope>
    <source>
        <strain evidence="3">CBS 101.48</strain>
    </source>
</reference>
<evidence type="ECO:0000313" key="4">
    <source>
        <dbReference type="Proteomes" id="UP000078561"/>
    </source>
</evidence>
<feature type="region of interest" description="Disordered" evidence="1">
    <location>
        <begin position="130"/>
        <end position="153"/>
    </location>
</feature>